<name>A0A7R9KGL3_9ACAR</name>
<organism evidence="4">
    <name type="scientific">Medioppia subpectinata</name>
    <dbReference type="NCBI Taxonomy" id="1979941"/>
    <lineage>
        <taxon>Eukaryota</taxon>
        <taxon>Metazoa</taxon>
        <taxon>Ecdysozoa</taxon>
        <taxon>Arthropoda</taxon>
        <taxon>Chelicerata</taxon>
        <taxon>Arachnida</taxon>
        <taxon>Acari</taxon>
        <taxon>Acariformes</taxon>
        <taxon>Sarcoptiformes</taxon>
        <taxon>Oribatida</taxon>
        <taxon>Brachypylina</taxon>
        <taxon>Oppioidea</taxon>
        <taxon>Oppiidae</taxon>
        <taxon>Medioppia</taxon>
    </lineage>
</organism>
<evidence type="ECO:0000256" key="3">
    <source>
        <dbReference type="SAM" id="MobiDB-lite"/>
    </source>
</evidence>
<accession>A0A7R9KGL3</accession>
<dbReference type="EMBL" id="CAJPIZ010000649">
    <property type="protein sequence ID" value="CAG2101965.1"/>
    <property type="molecule type" value="Genomic_DNA"/>
</dbReference>
<dbReference type="PANTHER" id="PTHR28524">
    <property type="entry name" value="SUCCINATE DEHYDROGENASE ASSEMBLY FACTOR 4, MITOCHONDRIAL"/>
    <property type="match status" value="1"/>
</dbReference>
<dbReference type="AlphaFoldDB" id="A0A7R9KGL3"/>
<gene>
    <name evidence="4" type="ORF">OSB1V03_LOCUS2006</name>
</gene>
<feature type="region of interest" description="Disordered" evidence="3">
    <location>
        <begin position="1"/>
        <end position="80"/>
    </location>
</feature>
<feature type="compositionally biased region" description="Basic and acidic residues" evidence="3">
    <location>
        <begin position="67"/>
        <end position="80"/>
    </location>
</feature>
<dbReference type="Proteomes" id="UP000759131">
    <property type="component" value="Unassembled WGS sequence"/>
</dbReference>
<evidence type="ECO:0000313" key="5">
    <source>
        <dbReference type="Proteomes" id="UP000759131"/>
    </source>
</evidence>
<dbReference type="InterPro" id="IPR012875">
    <property type="entry name" value="SDHF4"/>
</dbReference>
<proteinExistence type="inferred from homology"/>
<comment type="similarity">
    <text evidence="1">Belongs to the SDHAF4 family.</text>
</comment>
<keyword evidence="5" id="KW-1185">Reference proteome</keyword>
<evidence type="ECO:0000256" key="1">
    <source>
        <dbReference type="ARBA" id="ARBA00005701"/>
    </source>
</evidence>
<dbReference type="EMBL" id="OC855224">
    <property type="protein sequence ID" value="CAD7621535.1"/>
    <property type="molecule type" value="Genomic_DNA"/>
</dbReference>
<dbReference type="Pfam" id="PF07896">
    <property type="entry name" value="DUF1674"/>
    <property type="match status" value="1"/>
</dbReference>
<dbReference type="OrthoDB" id="201362at2759"/>
<protein>
    <recommendedName>
        <fullName evidence="2">Succinate dehydrogenase assembly factor 4, mitochondrial</fullName>
    </recommendedName>
</protein>
<evidence type="ECO:0000313" key="4">
    <source>
        <dbReference type="EMBL" id="CAD7621535.1"/>
    </source>
</evidence>
<reference evidence="4" key="1">
    <citation type="submission" date="2020-11" db="EMBL/GenBank/DDBJ databases">
        <authorList>
            <person name="Tran Van P."/>
        </authorList>
    </citation>
    <scope>NUCLEOTIDE SEQUENCE</scope>
</reference>
<evidence type="ECO:0000256" key="2">
    <source>
        <dbReference type="ARBA" id="ARBA00022170"/>
    </source>
</evidence>
<sequence length="80" mass="8863">MEEKLKSDPNSPLGRMDRTPTPGKPIVTDETDTDQQWVGADPFAPFPDRCNPKTGESGGPTGPEPTRYGDWERKGRVTDF</sequence>
<dbReference type="PANTHER" id="PTHR28524:SF3">
    <property type="entry name" value="SUCCINATE DEHYDROGENASE ASSEMBLY FACTOR 4, MITOCHONDRIAL"/>
    <property type="match status" value="1"/>
</dbReference>
<dbReference type="GO" id="GO:0034553">
    <property type="term" value="P:mitochondrial respiratory chain complex II assembly"/>
    <property type="evidence" value="ECO:0007669"/>
    <property type="project" value="TreeGrafter"/>
</dbReference>
<dbReference type="GO" id="GO:0005739">
    <property type="term" value="C:mitochondrion"/>
    <property type="evidence" value="ECO:0007669"/>
    <property type="project" value="TreeGrafter"/>
</dbReference>